<dbReference type="OrthoDB" id="6431754at2759"/>
<protein>
    <recommendedName>
        <fullName evidence="3">SUEL-type lectin domain-containing protein</fullName>
    </recommendedName>
</protein>
<keyword evidence="6" id="KW-1185">Reference proteome</keyword>
<gene>
    <name evidence="4" type="ORF">CAPTEDRAFT_222227</name>
</gene>
<dbReference type="HOGENOM" id="CLU_528121_0_0_1"/>
<dbReference type="SUPFAM" id="SSF49854">
    <property type="entry name" value="Spermadhesin, CUB domain"/>
    <property type="match status" value="1"/>
</dbReference>
<feature type="domain" description="SUEL-type lectin" evidence="3">
    <location>
        <begin position="59"/>
        <end position="137"/>
    </location>
</feature>
<evidence type="ECO:0000313" key="6">
    <source>
        <dbReference type="Proteomes" id="UP000014760"/>
    </source>
</evidence>
<dbReference type="CDD" id="cd22823">
    <property type="entry name" value="Gal_Rha_Lectin"/>
    <property type="match status" value="1"/>
</dbReference>
<dbReference type="EMBL" id="KB302959">
    <property type="protein sequence ID" value="ELU03729.1"/>
    <property type="molecule type" value="Genomic_DNA"/>
</dbReference>
<sequence>MADVPLPFFLPCAPRSYARGFRPQSSALVANSFGSLQALLAGGFTDAKEYCQLESFNATCPPHEAIFMKYAQYGRIRRGPCLTRDYYVGCMANVLRDMDLRCSGRAHCLVNIPDPKLFERQPCPKDLVAYLDAEYTCVAGALGSNRICQRNQYLNLSAPEGFLTSLAAHSTGAGSRKCPWIITALPGQRINITLHDFNGVVPTSDSQSRRCILLASVRELGSHKAGKDQPICSVWERERTVYTSQSNQLMVTLQTAFPDDIMGMVSRDGGLFPAFFLKYQDSHYLIRNHHIDSEHNSLKFPNGLWIAVIIGVALGVMLGFCLLVLVYILRKRRRNQKGTGMLREANALLSETKPDVADINKADHVTYACRFHPNDPDGSHTLPPDVGDNCSIPGNIQMTILHNTAGRTALRGGQLYEKPSSPLAKDGSLRGARFSTFKHGASSSRPADTHSLSSNCDYDRTITSIACPHNFVHYGDPSMLRQQHQIQHQQQQQQQQQQQPELHTCVNNNNNDGTNP</sequence>
<dbReference type="Pfam" id="PF02140">
    <property type="entry name" value="SUEL_Lectin"/>
    <property type="match status" value="1"/>
</dbReference>
<dbReference type="GO" id="GO:0030246">
    <property type="term" value="F:carbohydrate binding"/>
    <property type="evidence" value="ECO:0007669"/>
    <property type="project" value="InterPro"/>
</dbReference>
<reference evidence="6" key="1">
    <citation type="submission" date="2012-12" db="EMBL/GenBank/DDBJ databases">
        <authorList>
            <person name="Hellsten U."/>
            <person name="Grimwood J."/>
            <person name="Chapman J.A."/>
            <person name="Shapiro H."/>
            <person name="Aerts A."/>
            <person name="Otillar R.P."/>
            <person name="Terry A.Y."/>
            <person name="Boore J.L."/>
            <person name="Simakov O."/>
            <person name="Marletaz F."/>
            <person name="Cho S.-J."/>
            <person name="Edsinger-Gonzales E."/>
            <person name="Havlak P."/>
            <person name="Kuo D.-H."/>
            <person name="Larsson T."/>
            <person name="Lv J."/>
            <person name="Arendt D."/>
            <person name="Savage R."/>
            <person name="Osoegawa K."/>
            <person name="de Jong P."/>
            <person name="Lindberg D.R."/>
            <person name="Seaver E.C."/>
            <person name="Weisblat D.A."/>
            <person name="Putnam N.H."/>
            <person name="Grigoriev I.V."/>
            <person name="Rokhsar D.S."/>
        </authorList>
    </citation>
    <scope>NUCLEOTIDE SEQUENCE</scope>
    <source>
        <strain evidence="6">I ESC-2004</strain>
    </source>
</reference>
<dbReference type="Gene3D" id="2.60.120.740">
    <property type="match status" value="1"/>
</dbReference>
<dbReference type="PANTHER" id="PTHR46780">
    <property type="entry name" value="PROTEIN EVA-1"/>
    <property type="match status" value="1"/>
</dbReference>
<evidence type="ECO:0000256" key="2">
    <source>
        <dbReference type="SAM" id="Phobius"/>
    </source>
</evidence>
<keyword evidence="2" id="KW-1133">Transmembrane helix</keyword>
<evidence type="ECO:0000313" key="4">
    <source>
        <dbReference type="EMBL" id="ELU03729.1"/>
    </source>
</evidence>
<dbReference type="EMBL" id="AMQN01008367">
    <property type="status" value="NOT_ANNOTATED_CDS"/>
    <property type="molecule type" value="Genomic_DNA"/>
</dbReference>
<proteinExistence type="predicted"/>
<reference evidence="5" key="3">
    <citation type="submission" date="2015-06" db="UniProtKB">
        <authorList>
            <consortium name="EnsemblMetazoa"/>
        </authorList>
    </citation>
    <scope>IDENTIFICATION</scope>
</reference>
<feature type="region of interest" description="Disordered" evidence="1">
    <location>
        <begin position="480"/>
        <end position="516"/>
    </location>
</feature>
<evidence type="ECO:0000256" key="1">
    <source>
        <dbReference type="SAM" id="MobiDB-lite"/>
    </source>
</evidence>
<dbReference type="InterPro" id="IPR035914">
    <property type="entry name" value="Sperma_CUB_dom_sf"/>
</dbReference>
<dbReference type="Gene3D" id="2.60.120.290">
    <property type="entry name" value="Spermadhesin, CUB domain"/>
    <property type="match status" value="1"/>
</dbReference>
<evidence type="ECO:0000313" key="5">
    <source>
        <dbReference type="EnsemblMetazoa" id="CapteP222227"/>
    </source>
</evidence>
<keyword evidence="2" id="KW-0472">Membrane</keyword>
<organism evidence="4">
    <name type="scientific">Capitella teleta</name>
    <name type="common">Polychaete worm</name>
    <dbReference type="NCBI Taxonomy" id="283909"/>
    <lineage>
        <taxon>Eukaryota</taxon>
        <taxon>Metazoa</taxon>
        <taxon>Spiralia</taxon>
        <taxon>Lophotrochozoa</taxon>
        <taxon>Annelida</taxon>
        <taxon>Polychaeta</taxon>
        <taxon>Sedentaria</taxon>
        <taxon>Scolecida</taxon>
        <taxon>Capitellidae</taxon>
        <taxon>Capitella</taxon>
    </lineage>
</organism>
<dbReference type="EnsemblMetazoa" id="CapteT222227">
    <property type="protein sequence ID" value="CapteP222227"/>
    <property type="gene ID" value="CapteG222227"/>
</dbReference>
<reference evidence="4 6" key="2">
    <citation type="journal article" date="2013" name="Nature">
        <title>Insights into bilaterian evolution from three spiralian genomes.</title>
        <authorList>
            <person name="Simakov O."/>
            <person name="Marletaz F."/>
            <person name="Cho S.J."/>
            <person name="Edsinger-Gonzales E."/>
            <person name="Havlak P."/>
            <person name="Hellsten U."/>
            <person name="Kuo D.H."/>
            <person name="Larsson T."/>
            <person name="Lv J."/>
            <person name="Arendt D."/>
            <person name="Savage R."/>
            <person name="Osoegawa K."/>
            <person name="de Jong P."/>
            <person name="Grimwood J."/>
            <person name="Chapman J.A."/>
            <person name="Shapiro H."/>
            <person name="Aerts A."/>
            <person name="Otillar R.P."/>
            <person name="Terry A.Y."/>
            <person name="Boore J.L."/>
            <person name="Grigoriev I.V."/>
            <person name="Lindberg D.R."/>
            <person name="Seaver E.C."/>
            <person name="Weisblat D.A."/>
            <person name="Putnam N.H."/>
            <person name="Rokhsar D.S."/>
        </authorList>
    </citation>
    <scope>NUCLEOTIDE SEQUENCE</scope>
    <source>
        <strain evidence="4 6">I ESC-2004</strain>
    </source>
</reference>
<feature type="compositionally biased region" description="Low complexity" evidence="1">
    <location>
        <begin position="507"/>
        <end position="516"/>
    </location>
</feature>
<evidence type="ECO:0000259" key="3">
    <source>
        <dbReference type="Pfam" id="PF02140"/>
    </source>
</evidence>
<accession>R7UCK4</accession>
<dbReference type="InterPro" id="IPR043159">
    <property type="entry name" value="Lectin_gal-bd_sf"/>
</dbReference>
<dbReference type="Proteomes" id="UP000014760">
    <property type="component" value="Unassembled WGS sequence"/>
</dbReference>
<name>R7UCK4_CAPTE</name>
<dbReference type="InterPro" id="IPR000922">
    <property type="entry name" value="Lectin_gal-bd_dom"/>
</dbReference>
<feature type="compositionally biased region" description="Low complexity" evidence="1">
    <location>
        <begin position="482"/>
        <end position="499"/>
    </location>
</feature>
<keyword evidence="2" id="KW-0812">Transmembrane</keyword>
<feature type="transmembrane region" description="Helical" evidence="2">
    <location>
        <begin position="304"/>
        <end position="329"/>
    </location>
</feature>
<dbReference type="AlphaFoldDB" id="R7UCK4"/>